<evidence type="ECO:0000313" key="13">
    <source>
        <dbReference type="EMBL" id="NMF92456.1"/>
    </source>
</evidence>
<evidence type="ECO:0000313" key="14">
    <source>
        <dbReference type="Proteomes" id="UP000601990"/>
    </source>
</evidence>
<evidence type="ECO:0000259" key="11">
    <source>
        <dbReference type="Pfam" id="PF00487"/>
    </source>
</evidence>
<keyword evidence="4" id="KW-0276">Fatty acid metabolism</keyword>
<keyword evidence="6" id="KW-0560">Oxidoreductase</keyword>
<evidence type="ECO:0000256" key="8">
    <source>
        <dbReference type="ARBA" id="ARBA00023098"/>
    </source>
</evidence>
<dbReference type="InterPro" id="IPR002560">
    <property type="entry name" value="Transposase_DDE"/>
</dbReference>
<accession>A0ABX1N0W6</accession>
<keyword evidence="8" id="KW-0443">Lipid metabolism</keyword>
<keyword evidence="7" id="KW-0408">Iron</keyword>
<evidence type="ECO:0000259" key="12">
    <source>
        <dbReference type="Pfam" id="PF01610"/>
    </source>
</evidence>
<organism evidence="13 14">
    <name type="scientific">Aromatoleum buckelii</name>
    <dbReference type="NCBI Taxonomy" id="200254"/>
    <lineage>
        <taxon>Bacteria</taxon>
        <taxon>Pseudomonadati</taxon>
        <taxon>Pseudomonadota</taxon>
        <taxon>Betaproteobacteria</taxon>
        <taxon>Rhodocyclales</taxon>
        <taxon>Rhodocyclaceae</taxon>
        <taxon>Aromatoleum</taxon>
    </lineage>
</organism>
<evidence type="ECO:0000256" key="6">
    <source>
        <dbReference type="ARBA" id="ARBA00023002"/>
    </source>
</evidence>
<gene>
    <name evidence="13" type="ORF">GO608_03830</name>
</gene>
<evidence type="ECO:0000256" key="10">
    <source>
        <dbReference type="SAM" id="Phobius"/>
    </source>
</evidence>
<evidence type="ECO:0000256" key="3">
    <source>
        <dbReference type="ARBA" id="ARBA00022692"/>
    </source>
</evidence>
<evidence type="ECO:0000256" key="1">
    <source>
        <dbReference type="ARBA" id="ARBA00004141"/>
    </source>
</evidence>
<dbReference type="Pfam" id="PF00487">
    <property type="entry name" value="FA_desaturase"/>
    <property type="match status" value="1"/>
</dbReference>
<evidence type="ECO:0000256" key="4">
    <source>
        <dbReference type="ARBA" id="ARBA00022832"/>
    </source>
</evidence>
<feature type="transmembrane region" description="Helical" evidence="10">
    <location>
        <begin position="133"/>
        <end position="157"/>
    </location>
</feature>
<feature type="domain" description="Fatty acid desaturase" evidence="11">
    <location>
        <begin position="10"/>
        <end position="221"/>
    </location>
</feature>
<dbReference type="PANTHER" id="PTHR11351">
    <property type="entry name" value="ACYL-COA DESATURASE"/>
    <property type="match status" value="1"/>
</dbReference>
<evidence type="ECO:0000256" key="7">
    <source>
        <dbReference type="ARBA" id="ARBA00023004"/>
    </source>
</evidence>
<dbReference type="Proteomes" id="UP000601990">
    <property type="component" value="Unassembled WGS sequence"/>
</dbReference>
<dbReference type="EMBL" id="WTVH01000004">
    <property type="protein sequence ID" value="NMF92456.1"/>
    <property type="molecule type" value="Genomic_DNA"/>
</dbReference>
<keyword evidence="9 10" id="KW-0472">Membrane</keyword>
<dbReference type="PANTHER" id="PTHR11351:SF33">
    <property type="entry name" value="DELTA-9 FATTY ACID DESATURASE, DESA"/>
    <property type="match status" value="1"/>
</dbReference>
<keyword evidence="3 10" id="KW-0812">Transmembrane</keyword>
<feature type="transmembrane region" description="Helical" evidence="10">
    <location>
        <begin position="12"/>
        <end position="32"/>
    </location>
</feature>
<comment type="similarity">
    <text evidence="2">Belongs to the fatty acid desaturase type 2 family.</text>
</comment>
<keyword evidence="14" id="KW-1185">Reference proteome</keyword>
<comment type="subcellular location">
    <subcellularLocation>
        <location evidence="1">Membrane</location>
        <topology evidence="1">Multi-pass membrane protein</topology>
    </subcellularLocation>
</comment>
<evidence type="ECO:0000256" key="9">
    <source>
        <dbReference type="ARBA" id="ARBA00023136"/>
    </source>
</evidence>
<dbReference type="Pfam" id="PF01610">
    <property type="entry name" value="DDE_Tnp_ISL3"/>
    <property type="match status" value="1"/>
</dbReference>
<reference evidence="13" key="1">
    <citation type="submission" date="2019-12" db="EMBL/GenBank/DDBJ databases">
        <title>Comparative genomics gives insights into the taxonomy of the Azoarcus-Aromatoleum group and reveals separate origins of nif in the plant-associated Azoarcus and non-plant-associated Aromatoleum sub-groups.</title>
        <authorList>
            <person name="Lafos M."/>
            <person name="Maluk M."/>
            <person name="Batista M."/>
            <person name="Junghare M."/>
            <person name="Carmona M."/>
            <person name="Faoro H."/>
            <person name="Cruz L.M."/>
            <person name="Battistoni F."/>
            <person name="De Souza E."/>
            <person name="Pedrosa F."/>
            <person name="Chen W.-M."/>
            <person name="Poole P.S."/>
            <person name="Dixon R.A."/>
            <person name="James E.K."/>
        </authorList>
    </citation>
    <scope>NUCLEOTIDE SEQUENCE</scope>
    <source>
        <strain evidence="13">U120</strain>
    </source>
</reference>
<keyword evidence="5 10" id="KW-1133">Transmembrane helix</keyword>
<dbReference type="InterPro" id="IPR005804">
    <property type="entry name" value="FA_desaturase_dom"/>
</dbReference>
<evidence type="ECO:0000256" key="5">
    <source>
        <dbReference type="ARBA" id="ARBA00022989"/>
    </source>
</evidence>
<sequence length="389" mass="43962">MLAGLIDLPWWGYILVALGLTHVTIASVTIFLHRHQAHRALELHPIASHFFRAWLWLTTGMVTKEWAAVHRKHHAKCETADDPHSPQVLGIRKVLFQGAELYRAEAGNKETLARYGHGTPDDWLERHVYRHSIVGVSIMLIADLVLFGPLGLTIWAVQMMWIPIWAAGVVNGLGHYVGYRNFACSDAATNLVPWGILIGGEELHNNHHSFATSAKLSAKWYEFDIGWMYIRVLALLGLAKVRKVIPSPKFGEAKNVPDLDTLQAIITHRYDVMTRYVASLKRLCGDEIERLAATHGRNFNPRALRRWVLSGEDRNLAPDDRRALELALVDSAALSTIASMRRDLVAIWARSTASREQLLTQLHDWIARAEQSGIAQLQEFSFRLRQYTA</sequence>
<dbReference type="CDD" id="cd03505">
    <property type="entry name" value="Delta9-FADS-like"/>
    <property type="match status" value="1"/>
</dbReference>
<dbReference type="RefSeq" id="WP_169197765.1">
    <property type="nucleotide sequence ID" value="NZ_WTVH02000010.1"/>
</dbReference>
<evidence type="ECO:0000256" key="2">
    <source>
        <dbReference type="ARBA" id="ARBA00008749"/>
    </source>
</evidence>
<comment type="caution">
    <text evidence="13">The sequence shown here is derived from an EMBL/GenBank/DDBJ whole genome shotgun (WGS) entry which is preliminary data.</text>
</comment>
<dbReference type="InterPro" id="IPR015876">
    <property type="entry name" value="Acyl-CoA_DS"/>
</dbReference>
<feature type="domain" description="Transposase IS204/IS1001/IS1096/IS1165 DDE" evidence="12">
    <location>
        <begin position="265"/>
        <end position="386"/>
    </location>
</feature>
<proteinExistence type="inferred from homology"/>
<name>A0ABX1N0W6_9RHOO</name>
<protein>
    <submittedName>
        <fullName evidence="13">Acyl-CoA desaturase</fullName>
    </submittedName>
</protein>